<reference evidence="1 2" key="1">
    <citation type="journal article" date="2018" name="Sci. Rep.">
        <title>Comparative analysis of the Pocillopora damicornis genome highlights role of immune system in coral evolution.</title>
        <authorList>
            <person name="Cunning R."/>
            <person name="Bay R.A."/>
            <person name="Gillette P."/>
            <person name="Baker A.C."/>
            <person name="Traylor-Knowles N."/>
        </authorList>
    </citation>
    <scope>NUCLEOTIDE SEQUENCE [LARGE SCALE GENOMIC DNA]</scope>
    <source>
        <strain evidence="1">RSMAS</strain>
        <tissue evidence="1">Whole animal</tissue>
    </source>
</reference>
<evidence type="ECO:0000313" key="2">
    <source>
        <dbReference type="Proteomes" id="UP000275408"/>
    </source>
</evidence>
<organism evidence="1 2">
    <name type="scientific">Pocillopora damicornis</name>
    <name type="common">Cauliflower coral</name>
    <name type="synonym">Millepora damicornis</name>
    <dbReference type="NCBI Taxonomy" id="46731"/>
    <lineage>
        <taxon>Eukaryota</taxon>
        <taxon>Metazoa</taxon>
        <taxon>Cnidaria</taxon>
        <taxon>Anthozoa</taxon>
        <taxon>Hexacorallia</taxon>
        <taxon>Scleractinia</taxon>
        <taxon>Astrocoeniina</taxon>
        <taxon>Pocilloporidae</taxon>
        <taxon>Pocillopora</taxon>
    </lineage>
</organism>
<protein>
    <recommendedName>
        <fullName evidence="3">WSC domain-containing protein</fullName>
    </recommendedName>
</protein>
<accession>A0A3M6TRK6</accession>
<dbReference type="AlphaFoldDB" id="A0A3M6TRK6"/>
<dbReference type="EMBL" id="RCHS01003097">
    <property type="protein sequence ID" value="RMX43904.1"/>
    <property type="molecule type" value="Genomic_DNA"/>
</dbReference>
<name>A0A3M6TRK6_POCDA</name>
<evidence type="ECO:0000313" key="1">
    <source>
        <dbReference type="EMBL" id="RMX43904.1"/>
    </source>
</evidence>
<keyword evidence="2" id="KW-1185">Reference proteome</keyword>
<gene>
    <name evidence="1" type="ORF">pdam_00011282</name>
</gene>
<dbReference type="OrthoDB" id="6143051at2759"/>
<evidence type="ECO:0008006" key="3">
    <source>
        <dbReference type="Google" id="ProtNLM"/>
    </source>
</evidence>
<dbReference type="Proteomes" id="UP000275408">
    <property type="component" value="Unassembled WGS sequence"/>
</dbReference>
<sequence>MKFFCFSTTASIQVAKGCYRDRSGSGRAMPDLLASYRKNGLDWSNLDETVIQKCRKEAEERGFKCFGIQFYGECWSGLNACDTYDKYGQSDECFCTSDVSLNSTFPKYQPSENCLGPVGGRWANFVYKLREV</sequence>
<proteinExistence type="predicted"/>
<comment type="caution">
    <text evidence="1">The sequence shown here is derived from an EMBL/GenBank/DDBJ whole genome shotgun (WGS) entry which is preliminary data.</text>
</comment>